<protein>
    <submittedName>
        <fullName evidence="1">Oxaloacetate decarboxylase</fullName>
    </submittedName>
</protein>
<dbReference type="Gene3D" id="3.20.20.60">
    <property type="entry name" value="Phosphoenolpyruvate-binding domains"/>
    <property type="match status" value="1"/>
</dbReference>
<dbReference type="RefSeq" id="WP_379140135.1">
    <property type="nucleotide sequence ID" value="NZ_JBHUEN010000008.1"/>
</dbReference>
<dbReference type="PANTHER" id="PTHR42905:SF16">
    <property type="entry name" value="CARBOXYPHOSPHONOENOLPYRUVATE PHOSPHONOMUTASE-LIKE PROTEIN (AFU_ORTHOLOGUE AFUA_5G07230)"/>
    <property type="match status" value="1"/>
</dbReference>
<dbReference type="InterPro" id="IPR039556">
    <property type="entry name" value="ICL/PEPM"/>
</dbReference>
<sequence length="282" mass="29965">MSDQQQKYERFRALHEREEAFVIPNPWDAGSTRLLTSLGFEALATTSAGYAFSKGRRDSLTGLGRDEILANAAEIVGATHLPVSADLGDGFGADADTCAATVRMAFLAGLVGGSIEDATGNSDQPIYEFAHAVDRVRAAAEAARSLPFVLTARAENHLYGRDSLDDTIQRLQAFSEAGADVLYAPGLPDIDAIRTVCRAVDKPVNVVMGLKGPVYSVAELQDAGVRRISVGGSMARAAFGGLMRAAEEVRKSGTFTYAADALPGAVISKFMTDDATTDREKR</sequence>
<name>A0ABW4R4A7_9RHOB</name>
<keyword evidence="2" id="KW-1185">Reference proteome</keyword>
<dbReference type="EMBL" id="JBHUEN010000008">
    <property type="protein sequence ID" value="MFD1880784.1"/>
    <property type="molecule type" value="Genomic_DNA"/>
</dbReference>
<dbReference type="InterPro" id="IPR040442">
    <property type="entry name" value="Pyrv_kinase-like_dom_sf"/>
</dbReference>
<gene>
    <name evidence="1" type="ORF">ACFSCT_03525</name>
</gene>
<dbReference type="PANTHER" id="PTHR42905">
    <property type="entry name" value="PHOSPHOENOLPYRUVATE CARBOXYLASE"/>
    <property type="match status" value="1"/>
</dbReference>
<dbReference type="SUPFAM" id="SSF51621">
    <property type="entry name" value="Phosphoenolpyruvate/pyruvate domain"/>
    <property type="match status" value="1"/>
</dbReference>
<evidence type="ECO:0000313" key="1">
    <source>
        <dbReference type="EMBL" id="MFD1880784.1"/>
    </source>
</evidence>
<dbReference type="Pfam" id="PF13714">
    <property type="entry name" value="PEP_mutase"/>
    <property type="match status" value="1"/>
</dbReference>
<dbReference type="Gene3D" id="6.10.250.2750">
    <property type="match status" value="1"/>
</dbReference>
<reference evidence="2" key="1">
    <citation type="journal article" date="2019" name="Int. J. Syst. Evol. Microbiol.">
        <title>The Global Catalogue of Microorganisms (GCM) 10K type strain sequencing project: providing services to taxonomists for standard genome sequencing and annotation.</title>
        <authorList>
            <consortium name="The Broad Institute Genomics Platform"/>
            <consortium name="The Broad Institute Genome Sequencing Center for Infectious Disease"/>
            <person name="Wu L."/>
            <person name="Ma J."/>
        </authorList>
    </citation>
    <scope>NUCLEOTIDE SEQUENCE [LARGE SCALE GENOMIC DNA]</scope>
    <source>
        <strain evidence="2">CCUG 56029</strain>
    </source>
</reference>
<accession>A0ABW4R4A7</accession>
<dbReference type="Proteomes" id="UP001597213">
    <property type="component" value="Unassembled WGS sequence"/>
</dbReference>
<proteinExistence type="predicted"/>
<dbReference type="CDD" id="cd00377">
    <property type="entry name" value="ICL_PEPM"/>
    <property type="match status" value="1"/>
</dbReference>
<evidence type="ECO:0000313" key="2">
    <source>
        <dbReference type="Proteomes" id="UP001597213"/>
    </source>
</evidence>
<organism evidence="1 2">
    <name type="scientific">Paracoccus pacificus</name>
    <dbReference type="NCBI Taxonomy" id="1463598"/>
    <lineage>
        <taxon>Bacteria</taxon>
        <taxon>Pseudomonadati</taxon>
        <taxon>Pseudomonadota</taxon>
        <taxon>Alphaproteobacteria</taxon>
        <taxon>Rhodobacterales</taxon>
        <taxon>Paracoccaceae</taxon>
        <taxon>Paracoccus</taxon>
    </lineage>
</organism>
<dbReference type="InterPro" id="IPR015813">
    <property type="entry name" value="Pyrv/PenolPyrv_kinase-like_dom"/>
</dbReference>
<comment type="caution">
    <text evidence="1">The sequence shown here is derived from an EMBL/GenBank/DDBJ whole genome shotgun (WGS) entry which is preliminary data.</text>
</comment>